<dbReference type="InterPro" id="IPR052929">
    <property type="entry name" value="RNase_H-like_EbsB-rel"/>
</dbReference>
<dbReference type="Gene3D" id="3.30.420.10">
    <property type="entry name" value="Ribonuclease H-like superfamily/Ribonuclease H"/>
    <property type="match status" value="1"/>
</dbReference>
<dbReference type="InterPro" id="IPR036397">
    <property type="entry name" value="RNaseH_sf"/>
</dbReference>
<accession>A0A2N9J4V0</accession>
<dbReference type="EMBL" id="OIVN01006406">
    <property type="protein sequence ID" value="SPD32497.1"/>
    <property type="molecule type" value="Genomic_DNA"/>
</dbReference>
<gene>
    <name evidence="2" type="ORF">FSB_LOCUS60379</name>
</gene>
<evidence type="ECO:0000259" key="1">
    <source>
        <dbReference type="Pfam" id="PF13456"/>
    </source>
</evidence>
<dbReference type="PANTHER" id="PTHR47074">
    <property type="entry name" value="BNAC02G40300D PROTEIN"/>
    <property type="match status" value="1"/>
</dbReference>
<evidence type="ECO:0000313" key="2">
    <source>
        <dbReference type="EMBL" id="SPD32497.1"/>
    </source>
</evidence>
<dbReference type="PANTHER" id="PTHR47074:SF21">
    <property type="entry name" value="RNASE H TYPE-1 DOMAIN-CONTAINING PROTEIN"/>
    <property type="match status" value="1"/>
</dbReference>
<organism evidence="2">
    <name type="scientific">Fagus sylvatica</name>
    <name type="common">Beechnut</name>
    <dbReference type="NCBI Taxonomy" id="28930"/>
    <lineage>
        <taxon>Eukaryota</taxon>
        <taxon>Viridiplantae</taxon>
        <taxon>Streptophyta</taxon>
        <taxon>Embryophyta</taxon>
        <taxon>Tracheophyta</taxon>
        <taxon>Spermatophyta</taxon>
        <taxon>Magnoliopsida</taxon>
        <taxon>eudicotyledons</taxon>
        <taxon>Gunneridae</taxon>
        <taxon>Pentapetalae</taxon>
        <taxon>rosids</taxon>
        <taxon>fabids</taxon>
        <taxon>Fagales</taxon>
        <taxon>Fagaceae</taxon>
        <taxon>Fagus</taxon>
    </lineage>
</organism>
<sequence>MATTKTPRTPSEDRVEISLMFKGEKEGILVNFFHRDLEREVPAFGNNVFDNIKGNIPVHFAVRETRSVTMELITWGPPNRTQKVSSLSNLHFEQTKYLPLAQQVVLSGRREAVETDVHLFLECPMAKAIWFGCRWSLRSEKMNLSNLDSSGGSYTGDPLVLKEPSGPQQSQGTTCWTCPPSGEIKLNVDASIFKDYTSLTVVARDAQGVIIKAWGKKHFLYDPLQAEAAALLWALELAANKNFERIVVEGDAKAALRP</sequence>
<feature type="domain" description="RNase H type-1" evidence="1">
    <location>
        <begin position="193"/>
        <end position="254"/>
    </location>
</feature>
<dbReference type="InterPro" id="IPR002156">
    <property type="entry name" value="RNaseH_domain"/>
</dbReference>
<dbReference type="AlphaFoldDB" id="A0A2N9J4V0"/>
<dbReference type="GO" id="GO:0004523">
    <property type="term" value="F:RNA-DNA hybrid ribonuclease activity"/>
    <property type="evidence" value="ECO:0007669"/>
    <property type="project" value="InterPro"/>
</dbReference>
<reference evidence="2" key="1">
    <citation type="submission" date="2018-02" db="EMBL/GenBank/DDBJ databases">
        <authorList>
            <person name="Cohen D.B."/>
            <person name="Kent A.D."/>
        </authorList>
    </citation>
    <scope>NUCLEOTIDE SEQUENCE</scope>
</reference>
<proteinExistence type="predicted"/>
<dbReference type="GO" id="GO:0003676">
    <property type="term" value="F:nucleic acid binding"/>
    <property type="evidence" value="ECO:0007669"/>
    <property type="project" value="InterPro"/>
</dbReference>
<name>A0A2N9J4V0_FAGSY</name>
<protein>
    <recommendedName>
        <fullName evidence="1">RNase H type-1 domain-containing protein</fullName>
    </recommendedName>
</protein>
<dbReference type="Pfam" id="PF13456">
    <property type="entry name" value="RVT_3"/>
    <property type="match status" value="1"/>
</dbReference>